<sequence length="62" mass="6660">MSRNFLGIAWAGLYAADLTALVSFYVEKVGLPIVENGDGYSCWMSAAARFLSCGPMARALLI</sequence>
<dbReference type="EMBL" id="MDEN01000049">
    <property type="protein sequence ID" value="OCX25500.1"/>
    <property type="molecule type" value="Genomic_DNA"/>
</dbReference>
<dbReference type="RefSeq" id="WP_065986360.1">
    <property type="nucleotide sequence ID" value="NZ_MDEN01000049.1"/>
</dbReference>
<gene>
    <name evidence="1" type="ORF">BBI10_02095</name>
</gene>
<comment type="caution">
    <text evidence="1">The sequence shown here is derived from an EMBL/GenBank/DDBJ whole genome shotgun (WGS) entry which is preliminary data.</text>
</comment>
<dbReference type="Proteomes" id="UP000095143">
    <property type="component" value="Unassembled WGS sequence"/>
</dbReference>
<organism evidence="1 2">
    <name type="scientific">Pseudomonas graminis</name>
    <dbReference type="NCBI Taxonomy" id="158627"/>
    <lineage>
        <taxon>Bacteria</taxon>
        <taxon>Pseudomonadati</taxon>
        <taxon>Pseudomonadota</taxon>
        <taxon>Gammaproteobacteria</taxon>
        <taxon>Pseudomonadales</taxon>
        <taxon>Pseudomonadaceae</taxon>
        <taxon>Pseudomonas</taxon>
    </lineage>
</organism>
<reference evidence="1 2" key="1">
    <citation type="submission" date="2016-08" db="EMBL/GenBank/DDBJ databases">
        <title>Whole genome sequence of Pseudomonas graminis strain UASWS1507, a potential biological control agent for agriculture.</title>
        <authorList>
            <person name="Crovadore J."/>
            <person name="Calmin G."/>
            <person name="Chablais R."/>
            <person name="Cochard B."/>
            <person name="Lefort F."/>
        </authorList>
    </citation>
    <scope>NUCLEOTIDE SEQUENCE [LARGE SCALE GENOMIC DNA]</scope>
    <source>
        <strain evidence="1 2">UASWS1507</strain>
    </source>
</reference>
<dbReference type="AlphaFoldDB" id="A0A1C2EEX3"/>
<evidence type="ECO:0000313" key="2">
    <source>
        <dbReference type="Proteomes" id="UP000095143"/>
    </source>
</evidence>
<name>A0A1C2EEX3_9PSED</name>
<protein>
    <submittedName>
        <fullName evidence="1">Uncharacterized protein</fullName>
    </submittedName>
</protein>
<dbReference type="OrthoDB" id="317332at2"/>
<evidence type="ECO:0000313" key="1">
    <source>
        <dbReference type="EMBL" id="OCX25500.1"/>
    </source>
</evidence>
<proteinExistence type="predicted"/>
<dbReference type="SUPFAM" id="SSF54593">
    <property type="entry name" value="Glyoxalase/Bleomycin resistance protein/Dihydroxybiphenyl dioxygenase"/>
    <property type="match status" value="1"/>
</dbReference>
<accession>A0A1C2EEX3</accession>
<dbReference type="InterPro" id="IPR029068">
    <property type="entry name" value="Glyas_Bleomycin-R_OHBP_Dase"/>
</dbReference>